<accession>A0A917QNW0</accession>
<dbReference type="AlphaFoldDB" id="A0A917QNW0"/>
<dbReference type="Proteomes" id="UP000645217">
    <property type="component" value="Unassembled WGS sequence"/>
</dbReference>
<evidence type="ECO:0000313" key="2">
    <source>
        <dbReference type="Proteomes" id="UP000645217"/>
    </source>
</evidence>
<organism evidence="1 2">
    <name type="scientific">Sphaerisporangium melleum</name>
    <dbReference type="NCBI Taxonomy" id="321316"/>
    <lineage>
        <taxon>Bacteria</taxon>
        <taxon>Bacillati</taxon>
        <taxon>Actinomycetota</taxon>
        <taxon>Actinomycetes</taxon>
        <taxon>Streptosporangiales</taxon>
        <taxon>Streptosporangiaceae</taxon>
        <taxon>Sphaerisporangium</taxon>
    </lineage>
</organism>
<sequence>MALGVGMPALMHLNAFGREVEDAFGHVPYLVGSAAQGKVWRDVDVRLMLPDEEFDALFPGHGKPDITDGRWSLLCAALAELGRVRTGLPIDFQIQRATEANERYNGVRHALGLRLHWDA</sequence>
<protein>
    <submittedName>
        <fullName evidence="1">Uncharacterized protein</fullName>
    </submittedName>
</protein>
<keyword evidence="2" id="KW-1185">Reference proteome</keyword>
<name>A0A917QNW0_9ACTN</name>
<reference evidence="1" key="2">
    <citation type="submission" date="2020-09" db="EMBL/GenBank/DDBJ databases">
        <authorList>
            <person name="Sun Q."/>
            <person name="Ohkuma M."/>
        </authorList>
    </citation>
    <scope>NUCLEOTIDE SEQUENCE</scope>
    <source>
        <strain evidence="1">JCM 13064</strain>
    </source>
</reference>
<proteinExistence type="predicted"/>
<reference evidence="1" key="1">
    <citation type="journal article" date="2014" name="Int. J. Syst. Evol. Microbiol.">
        <title>Complete genome sequence of Corynebacterium casei LMG S-19264T (=DSM 44701T), isolated from a smear-ripened cheese.</title>
        <authorList>
            <consortium name="US DOE Joint Genome Institute (JGI-PGF)"/>
            <person name="Walter F."/>
            <person name="Albersmeier A."/>
            <person name="Kalinowski J."/>
            <person name="Ruckert C."/>
        </authorList>
    </citation>
    <scope>NUCLEOTIDE SEQUENCE</scope>
    <source>
        <strain evidence="1">JCM 13064</strain>
    </source>
</reference>
<dbReference type="RefSeq" id="WP_189160884.1">
    <property type="nucleotide sequence ID" value="NZ_BMNT01000001.1"/>
</dbReference>
<dbReference type="EMBL" id="BMNT01000001">
    <property type="protein sequence ID" value="GGK61495.1"/>
    <property type="molecule type" value="Genomic_DNA"/>
</dbReference>
<gene>
    <name evidence="1" type="ORF">GCM10007964_00760</name>
</gene>
<comment type="caution">
    <text evidence="1">The sequence shown here is derived from an EMBL/GenBank/DDBJ whole genome shotgun (WGS) entry which is preliminary data.</text>
</comment>
<evidence type="ECO:0000313" key="1">
    <source>
        <dbReference type="EMBL" id="GGK61495.1"/>
    </source>
</evidence>